<gene>
    <name evidence="1" type="ORF">PAXINDRAFT_82610</name>
</gene>
<evidence type="ECO:0000313" key="1">
    <source>
        <dbReference type="EMBL" id="KIJ12612.1"/>
    </source>
</evidence>
<proteinExistence type="predicted"/>
<sequence>MEDPNLAVEPDFLSEEYADHRLDFIDADHSIDNERAARILSKVWTLNNAKDKERWTARAAELALLAAEEKRISEEAEALHLQSIADDQQAAIKEERQKNKLKYAPVRDVDVPNNTSTLPSQYAAHLLKKGVFCPLFYFTNKGLREASHSSLASDAEALVLVQGEAGSHTFMPALAAQPASPSFIADENLTWEQFNEATPRMILAMRTHEWPEDRINMHDLFWSAIQMHPWRYSDDPLNQLALITYQAEQRPRWHQTVGTASAWSLSRINDKVLNETRHIIQNQSANLFLAKLAQVRFFL</sequence>
<protein>
    <submittedName>
        <fullName evidence="1">Uncharacterized protein</fullName>
    </submittedName>
</protein>
<organism evidence="1 2">
    <name type="scientific">Paxillus involutus ATCC 200175</name>
    <dbReference type="NCBI Taxonomy" id="664439"/>
    <lineage>
        <taxon>Eukaryota</taxon>
        <taxon>Fungi</taxon>
        <taxon>Dikarya</taxon>
        <taxon>Basidiomycota</taxon>
        <taxon>Agaricomycotina</taxon>
        <taxon>Agaricomycetes</taxon>
        <taxon>Agaricomycetidae</taxon>
        <taxon>Boletales</taxon>
        <taxon>Paxilineae</taxon>
        <taxon>Paxillaceae</taxon>
        <taxon>Paxillus</taxon>
    </lineage>
</organism>
<dbReference type="EMBL" id="KN819361">
    <property type="protein sequence ID" value="KIJ12612.1"/>
    <property type="molecule type" value="Genomic_DNA"/>
</dbReference>
<accession>A0A0C9TYH2</accession>
<reference evidence="1 2" key="1">
    <citation type="submission" date="2014-06" db="EMBL/GenBank/DDBJ databases">
        <authorList>
            <consortium name="DOE Joint Genome Institute"/>
            <person name="Kuo A."/>
            <person name="Kohler A."/>
            <person name="Nagy L.G."/>
            <person name="Floudas D."/>
            <person name="Copeland A."/>
            <person name="Barry K.W."/>
            <person name="Cichocki N."/>
            <person name="Veneault-Fourrey C."/>
            <person name="LaButti K."/>
            <person name="Lindquist E.A."/>
            <person name="Lipzen A."/>
            <person name="Lundell T."/>
            <person name="Morin E."/>
            <person name="Murat C."/>
            <person name="Sun H."/>
            <person name="Tunlid A."/>
            <person name="Henrissat B."/>
            <person name="Grigoriev I.V."/>
            <person name="Hibbett D.S."/>
            <person name="Martin F."/>
            <person name="Nordberg H.P."/>
            <person name="Cantor M.N."/>
            <person name="Hua S.X."/>
        </authorList>
    </citation>
    <scope>NUCLEOTIDE SEQUENCE [LARGE SCALE GENOMIC DNA]</scope>
    <source>
        <strain evidence="1 2">ATCC 200175</strain>
    </source>
</reference>
<dbReference type="Proteomes" id="UP000053647">
    <property type="component" value="Unassembled WGS sequence"/>
</dbReference>
<dbReference type="HOGENOM" id="CLU_052398_0_0_1"/>
<evidence type="ECO:0000313" key="2">
    <source>
        <dbReference type="Proteomes" id="UP000053647"/>
    </source>
</evidence>
<reference evidence="2" key="2">
    <citation type="submission" date="2015-01" db="EMBL/GenBank/DDBJ databases">
        <title>Evolutionary Origins and Diversification of the Mycorrhizal Mutualists.</title>
        <authorList>
            <consortium name="DOE Joint Genome Institute"/>
            <consortium name="Mycorrhizal Genomics Consortium"/>
            <person name="Kohler A."/>
            <person name="Kuo A."/>
            <person name="Nagy L.G."/>
            <person name="Floudas D."/>
            <person name="Copeland A."/>
            <person name="Barry K.W."/>
            <person name="Cichocki N."/>
            <person name="Veneault-Fourrey C."/>
            <person name="LaButti K."/>
            <person name="Lindquist E.A."/>
            <person name="Lipzen A."/>
            <person name="Lundell T."/>
            <person name="Morin E."/>
            <person name="Murat C."/>
            <person name="Riley R."/>
            <person name="Ohm R."/>
            <person name="Sun H."/>
            <person name="Tunlid A."/>
            <person name="Henrissat B."/>
            <person name="Grigoriev I.V."/>
            <person name="Hibbett D.S."/>
            <person name="Martin F."/>
        </authorList>
    </citation>
    <scope>NUCLEOTIDE SEQUENCE [LARGE SCALE GENOMIC DNA]</scope>
    <source>
        <strain evidence="2">ATCC 200175</strain>
    </source>
</reference>
<dbReference type="AlphaFoldDB" id="A0A0C9TYH2"/>
<dbReference type="OrthoDB" id="2688210at2759"/>
<keyword evidence="2" id="KW-1185">Reference proteome</keyword>
<name>A0A0C9TYH2_PAXIN</name>